<evidence type="ECO:0000256" key="3">
    <source>
        <dbReference type="ARBA" id="ARBA00023180"/>
    </source>
</evidence>
<feature type="domain" description="GH18" evidence="7">
    <location>
        <begin position="639"/>
        <end position="1008"/>
    </location>
</feature>
<reference evidence="8" key="2">
    <citation type="submission" date="2021-09" db="EMBL/GenBank/DDBJ databases">
        <authorList>
            <person name="Jia N."/>
            <person name="Wang J."/>
            <person name="Shi W."/>
            <person name="Du L."/>
            <person name="Sun Y."/>
            <person name="Zhan W."/>
            <person name="Jiang J."/>
            <person name="Wang Q."/>
            <person name="Zhang B."/>
            <person name="Ji P."/>
            <person name="Sakyi L.B."/>
            <person name="Cui X."/>
            <person name="Yuan T."/>
            <person name="Jiang B."/>
            <person name="Yang W."/>
            <person name="Lam T.T.-Y."/>
            <person name="Chang Q."/>
            <person name="Ding S."/>
            <person name="Wang X."/>
            <person name="Zhu J."/>
            <person name="Ruan X."/>
            <person name="Zhao L."/>
            <person name="Wei J."/>
            <person name="Que T."/>
            <person name="Du C."/>
            <person name="Cheng J."/>
            <person name="Dai P."/>
            <person name="Han X."/>
            <person name="Huang E."/>
            <person name="Gao Y."/>
            <person name="Liu J."/>
            <person name="Shao H."/>
            <person name="Ye R."/>
            <person name="Li L."/>
            <person name="Wei W."/>
            <person name="Wang X."/>
            <person name="Wang C."/>
            <person name="Huo Q."/>
            <person name="Li W."/>
            <person name="Guo W."/>
            <person name="Chen H."/>
            <person name="Chen S."/>
            <person name="Zhou L."/>
            <person name="Zhou L."/>
            <person name="Ni X."/>
            <person name="Tian J."/>
            <person name="Zhou Y."/>
            <person name="Sheng Y."/>
            <person name="Liu T."/>
            <person name="Pan Y."/>
            <person name="Xia L."/>
            <person name="Li J."/>
            <person name="Zhao F."/>
            <person name="Cao W."/>
        </authorList>
    </citation>
    <scope>NUCLEOTIDE SEQUENCE</scope>
    <source>
        <strain evidence="8">Rsan-2018</strain>
        <tissue evidence="8">Larvae</tissue>
    </source>
</reference>
<feature type="compositionally biased region" description="Basic residues" evidence="5">
    <location>
        <begin position="47"/>
        <end position="62"/>
    </location>
</feature>
<comment type="caution">
    <text evidence="8">The sequence shown here is derived from an EMBL/GenBank/DDBJ whole genome shotgun (WGS) entry which is preliminary data.</text>
</comment>
<reference evidence="8" key="1">
    <citation type="journal article" date="2020" name="Cell">
        <title>Large-Scale Comparative Analyses of Tick Genomes Elucidate Their Genetic Diversity and Vector Capacities.</title>
        <authorList>
            <consortium name="Tick Genome and Microbiome Consortium (TIGMIC)"/>
            <person name="Jia N."/>
            <person name="Wang J."/>
            <person name="Shi W."/>
            <person name="Du L."/>
            <person name="Sun Y."/>
            <person name="Zhan W."/>
            <person name="Jiang J.F."/>
            <person name="Wang Q."/>
            <person name="Zhang B."/>
            <person name="Ji P."/>
            <person name="Bell-Sakyi L."/>
            <person name="Cui X.M."/>
            <person name="Yuan T.T."/>
            <person name="Jiang B.G."/>
            <person name="Yang W.F."/>
            <person name="Lam T.T."/>
            <person name="Chang Q.C."/>
            <person name="Ding S.J."/>
            <person name="Wang X.J."/>
            <person name="Zhu J.G."/>
            <person name="Ruan X.D."/>
            <person name="Zhao L."/>
            <person name="Wei J.T."/>
            <person name="Ye R.Z."/>
            <person name="Que T.C."/>
            <person name="Du C.H."/>
            <person name="Zhou Y.H."/>
            <person name="Cheng J.X."/>
            <person name="Dai P.F."/>
            <person name="Guo W.B."/>
            <person name="Han X.H."/>
            <person name="Huang E.J."/>
            <person name="Li L.F."/>
            <person name="Wei W."/>
            <person name="Gao Y.C."/>
            <person name="Liu J.Z."/>
            <person name="Shao H.Z."/>
            <person name="Wang X."/>
            <person name="Wang C.C."/>
            <person name="Yang T.C."/>
            <person name="Huo Q.B."/>
            <person name="Li W."/>
            <person name="Chen H.Y."/>
            <person name="Chen S.E."/>
            <person name="Zhou L.G."/>
            <person name="Ni X.B."/>
            <person name="Tian J.H."/>
            <person name="Sheng Y."/>
            <person name="Liu T."/>
            <person name="Pan Y.S."/>
            <person name="Xia L.Y."/>
            <person name="Li J."/>
            <person name="Zhao F."/>
            <person name="Cao W.C."/>
        </authorList>
    </citation>
    <scope>NUCLEOTIDE SEQUENCE</scope>
    <source>
        <strain evidence="8">Rsan-2018</strain>
    </source>
</reference>
<feature type="compositionally biased region" description="Basic and acidic residues" evidence="5">
    <location>
        <begin position="614"/>
        <end position="630"/>
    </location>
</feature>
<keyword evidence="3" id="KW-0325">Glycoprotein</keyword>
<dbReference type="GO" id="GO:0006032">
    <property type="term" value="P:chitin catabolic process"/>
    <property type="evidence" value="ECO:0007669"/>
    <property type="project" value="TreeGrafter"/>
</dbReference>
<dbReference type="InterPro" id="IPR050314">
    <property type="entry name" value="Glycosyl_Hydrlase_18"/>
</dbReference>
<evidence type="ECO:0000256" key="2">
    <source>
        <dbReference type="ARBA" id="ARBA00022801"/>
    </source>
</evidence>
<dbReference type="InterPro" id="IPR011583">
    <property type="entry name" value="Chitinase_II/V-like_cat"/>
</dbReference>
<dbReference type="InterPro" id="IPR001223">
    <property type="entry name" value="Glyco_hydro18_cat"/>
</dbReference>
<dbReference type="PANTHER" id="PTHR11177">
    <property type="entry name" value="CHITINASE"/>
    <property type="match status" value="1"/>
</dbReference>
<dbReference type="Pfam" id="PF00704">
    <property type="entry name" value="Glyco_hydro_18"/>
    <property type="match status" value="3"/>
</dbReference>
<proteinExistence type="predicted"/>
<dbReference type="VEuPathDB" id="VectorBase:RSAN_028522"/>
<dbReference type="EMBL" id="JABSTV010001249">
    <property type="protein sequence ID" value="KAH7962225.1"/>
    <property type="molecule type" value="Genomic_DNA"/>
</dbReference>
<keyword evidence="4" id="KW-0326">Glycosidase</keyword>
<dbReference type="AlphaFoldDB" id="A0A9D4Q0F1"/>
<dbReference type="Gene3D" id="3.10.50.10">
    <property type="match status" value="2"/>
</dbReference>
<feature type="compositionally biased region" description="Basic and acidic residues" evidence="5">
    <location>
        <begin position="570"/>
        <end position="586"/>
    </location>
</feature>
<organism evidence="8 9">
    <name type="scientific">Rhipicephalus sanguineus</name>
    <name type="common">Brown dog tick</name>
    <name type="synonym">Ixodes sanguineus</name>
    <dbReference type="NCBI Taxonomy" id="34632"/>
    <lineage>
        <taxon>Eukaryota</taxon>
        <taxon>Metazoa</taxon>
        <taxon>Ecdysozoa</taxon>
        <taxon>Arthropoda</taxon>
        <taxon>Chelicerata</taxon>
        <taxon>Arachnida</taxon>
        <taxon>Acari</taxon>
        <taxon>Parasitiformes</taxon>
        <taxon>Ixodida</taxon>
        <taxon>Ixodoidea</taxon>
        <taxon>Ixodidae</taxon>
        <taxon>Rhipicephalinae</taxon>
        <taxon>Rhipicephalus</taxon>
        <taxon>Rhipicephalus</taxon>
    </lineage>
</organism>
<feature type="chain" id="PRO_5038745451" description="GH18 domain-containing protein" evidence="6">
    <location>
        <begin position="27"/>
        <end position="1020"/>
    </location>
</feature>
<keyword evidence="1 6" id="KW-0732">Signal</keyword>
<keyword evidence="9" id="KW-1185">Reference proteome</keyword>
<feature type="compositionally biased region" description="Gly residues" evidence="5">
    <location>
        <begin position="537"/>
        <end position="569"/>
    </location>
</feature>
<dbReference type="Proteomes" id="UP000821837">
    <property type="component" value="Chromosome 3"/>
</dbReference>
<dbReference type="GO" id="GO:0005576">
    <property type="term" value="C:extracellular region"/>
    <property type="evidence" value="ECO:0007669"/>
    <property type="project" value="TreeGrafter"/>
</dbReference>
<gene>
    <name evidence="8" type="ORF">HPB52_014940</name>
</gene>
<evidence type="ECO:0000256" key="4">
    <source>
        <dbReference type="ARBA" id="ARBA00023295"/>
    </source>
</evidence>
<dbReference type="SUPFAM" id="SSF54556">
    <property type="entry name" value="Chitinase insertion domain"/>
    <property type="match status" value="2"/>
</dbReference>
<sequence length="1020" mass="112625">MGAPSLVGLLVITVVVIALYAGEVEGGSGEGVKCMSGVKGGECKGGGSKRRKPGSVKRRKHAGGSGGAAGAGVPVMMERSDNSDEDHEPSKPRKDARAPLVCFVRGEQFHRLGMQPFNLKSLPLEKCTHIIYSFLETDNKTGELIFRKRDGKDEKDILTELSKLKHDPKGKHLKILFSYGAGAHTQSLMNQIHDDRKLEKLVKHIAWWLEKLHLDGVNFHLEGPGPEVCKRNEIITILKFIKETCLGKWVDSGVRKYKIIPGLAVYGRSFTLDNSAHNGVSAKLKQNHPLGKAANYTKTDGYMNYVETCQRANNKQWKRDWAPYAATAYLYFNDQWVSYDDRGSAEVKVKWFRSHSFGGVFVWSLEDDDFAGICKKDERYPMVQVCWDVMKDYRPLHVSDVMTSYSVLGFLLVVAAVFLLHAGAAEAGGGVKGGSKGDVKGGIKGGQDDYDDGCEPDSGFTDDGDVSDESSDDENPGTHDYDRETPVTPPTNDNWSGPDDNPATHGDGQKTAMTPPTGDGWSDESSGPDDDEDEIFGGAGNGPNGGGKGPNGGGKGPNGGGKGPKGSGKGPKDGGKKPNHGDDIKRFPGGGGGSSHGGGGGVAGAGEPVLMGDDNNKKAEQKDKDDDWERTRRRNNQRAPVVCFIKGDGFERRGVLKYSLTNLPLHKCTHFIYSYVETDNNSGEILYRKKGNLGEKTILRELGRLRHDTSAKEVRTLVSYGAGAHVQSLLNRIRDDKKAQKLIDDIKSMLEQFGLDGINFHLEGPGPLLCKQDDIMTIIKFIQRLRRSVNNMVIITAQLPACRDSKCNLFMSESMSRYLDYVFLITFDYRLDDLTRTKLTSGLYRYKDSHGYTKFETETCVGSWIDAGVPKYKIIPGIATYGRSFTLDNPAFNGDNAKLKKDNPLGNPAEFSNTKGYMNYVETCNRAGYMKWTRMWVKYAATPYIYKGDQWVSYDDRGSADVKVKWFRDRSLGGVFIWSLGEDDYGGSCRQGEQYPMVDAAWTVMKDYWPIHSYRSKKQS</sequence>
<name>A0A9D4Q0F1_RHISA</name>
<evidence type="ECO:0000256" key="1">
    <source>
        <dbReference type="ARBA" id="ARBA00022729"/>
    </source>
</evidence>
<keyword evidence="2" id="KW-0378">Hydrolase</keyword>
<feature type="signal peptide" evidence="6">
    <location>
        <begin position="1"/>
        <end position="26"/>
    </location>
</feature>
<dbReference type="FunFam" id="3.10.50.10:FF:000003">
    <property type="entry name" value="Class V chitinase CHIT5b"/>
    <property type="match status" value="2"/>
</dbReference>
<feature type="region of interest" description="Disordered" evidence="5">
    <location>
        <begin position="429"/>
        <end position="633"/>
    </location>
</feature>
<feature type="domain" description="GH18" evidence="7">
    <location>
        <begin position="98"/>
        <end position="393"/>
    </location>
</feature>
<feature type="compositionally biased region" description="Gly residues" evidence="5">
    <location>
        <begin position="588"/>
        <end position="604"/>
    </location>
</feature>
<dbReference type="GO" id="GO:0008061">
    <property type="term" value="F:chitin binding"/>
    <property type="evidence" value="ECO:0007669"/>
    <property type="project" value="InterPro"/>
</dbReference>
<protein>
    <recommendedName>
        <fullName evidence="7">GH18 domain-containing protein</fullName>
    </recommendedName>
</protein>
<evidence type="ECO:0000313" key="9">
    <source>
        <dbReference type="Proteomes" id="UP000821837"/>
    </source>
</evidence>
<dbReference type="Gene3D" id="3.20.20.80">
    <property type="entry name" value="Glycosidases"/>
    <property type="match status" value="3"/>
</dbReference>
<dbReference type="InterPro" id="IPR029070">
    <property type="entry name" value="Chitinase_insertion_sf"/>
</dbReference>
<feature type="region of interest" description="Disordered" evidence="5">
    <location>
        <begin position="41"/>
        <end position="97"/>
    </location>
</feature>
<dbReference type="GO" id="GO:0005975">
    <property type="term" value="P:carbohydrate metabolic process"/>
    <property type="evidence" value="ECO:0007669"/>
    <property type="project" value="InterPro"/>
</dbReference>
<dbReference type="SUPFAM" id="SSF51445">
    <property type="entry name" value="(Trans)glycosidases"/>
    <property type="match status" value="2"/>
</dbReference>
<dbReference type="PROSITE" id="PS51910">
    <property type="entry name" value="GH18_2"/>
    <property type="match status" value="2"/>
</dbReference>
<feature type="compositionally biased region" description="Basic and acidic residues" evidence="5">
    <location>
        <begin position="476"/>
        <end position="485"/>
    </location>
</feature>
<feature type="compositionally biased region" description="Acidic residues" evidence="5">
    <location>
        <begin position="526"/>
        <end position="535"/>
    </location>
</feature>
<dbReference type="PANTHER" id="PTHR11177:SF144">
    <property type="entry name" value="CHITINASE 5"/>
    <property type="match status" value="1"/>
</dbReference>
<feature type="compositionally biased region" description="Basic and acidic residues" evidence="5">
    <location>
        <begin position="78"/>
        <end position="97"/>
    </location>
</feature>
<dbReference type="InterPro" id="IPR017853">
    <property type="entry name" value="GH"/>
</dbReference>
<dbReference type="GO" id="GO:0004568">
    <property type="term" value="F:chitinase activity"/>
    <property type="evidence" value="ECO:0007669"/>
    <property type="project" value="TreeGrafter"/>
</dbReference>
<accession>A0A9D4Q0F1</accession>
<feature type="compositionally biased region" description="Acidic residues" evidence="5">
    <location>
        <begin position="448"/>
        <end position="475"/>
    </location>
</feature>
<dbReference type="SMART" id="SM00636">
    <property type="entry name" value="Glyco_18"/>
    <property type="match status" value="2"/>
</dbReference>
<evidence type="ECO:0000313" key="8">
    <source>
        <dbReference type="EMBL" id="KAH7962225.1"/>
    </source>
</evidence>
<evidence type="ECO:0000256" key="5">
    <source>
        <dbReference type="SAM" id="MobiDB-lite"/>
    </source>
</evidence>
<evidence type="ECO:0000256" key="6">
    <source>
        <dbReference type="SAM" id="SignalP"/>
    </source>
</evidence>
<evidence type="ECO:0000259" key="7">
    <source>
        <dbReference type="PROSITE" id="PS51910"/>
    </source>
</evidence>
<dbReference type="VEuPathDB" id="VectorBase:RSAN_039415"/>